<evidence type="ECO:0000256" key="2">
    <source>
        <dbReference type="ARBA" id="ARBA00022692"/>
    </source>
</evidence>
<feature type="transmembrane region" description="Helical" evidence="6">
    <location>
        <begin position="299"/>
        <end position="321"/>
    </location>
</feature>
<evidence type="ECO:0000313" key="10">
    <source>
        <dbReference type="Proteomes" id="UP000016646"/>
    </source>
</evidence>
<feature type="transmembrane region" description="Helical" evidence="6">
    <location>
        <begin position="193"/>
        <end position="216"/>
    </location>
</feature>
<dbReference type="InterPro" id="IPR001708">
    <property type="entry name" value="YidC/ALB3/OXA1/COX18"/>
</dbReference>
<feature type="transmembrane region" description="Helical" evidence="6">
    <location>
        <begin position="237"/>
        <end position="259"/>
    </location>
</feature>
<feature type="transmembrane region" description="Helical" evidence="6">
    <location>
        <begin position="373"/>
        <end position="396"/>
    </location>
</feature>
<keyword evidence="2 5" id="KW-0812">Transmembrane</keyword>
<evidence type="ECO:0000256" key="1">
    <source>
        <dbReference type="ARBA" id="ARBA00004141"/>
    </source>
</evidence>
<feature type="transmembrane region" description="Helical" evidence="6">
    <location>
        <begin position="45"/>
        <end position="63"/>
    </location>
</feature>
<proteinExistence type="inferred from homology"/>
<dbReference type="SUPFAM" id="SSF53649">
    <property type="entry name" value="Alkaline phosphatase-like"/>
    <property type="match status" value="1"/>
</dbReference>
<feature type="domain" description="Sulfatase N-terminal" evidence="7">
    <location>
        <begin position="493"/>
        <end position="781"/>
    </location>
</feature>
<feature type="domain" description="Membrane insertase YidC/Oxa/ALB C-terminal" evidence="8">
    <location>
        <begin position="42"/>
        <end position="229"/>
    </location>
</feature>
<comment type="subcellular location">
    <subcellularLocation>
        <location evidence="1 5">Membrane</location>
        <topology evidence="1 5">Multi-pass membrane protein</topology>
    </subcellularLocation>
</comment>
<feature type="transmembrane region" description="Helical" evidence="6">
    <location>
        <begin position="110"/>
        <end position="132"/>
    </location>
</feature>
<name>A0ABN0P5I4_TRESO</name>
<dbReference type="InterPro" id="IPR017850">
    <property type="entry name" value="Alkaline_phosphatase_core_sf"/>
</dbReference>
<feature type="transmembrane region" description="Helical" evidence="6">
    <location>
        <begin position="265"/>
        <end position="287"/>
    </location>
</feature>
<keyword evidence="4 6" id="KW-0472">Membrane</keyword>
<dbReference type="InterPro" id="IPR028055">
    <property type="entry name" value="YidC/Oxa/ALB_C"/>
</dbReference>
<dbReference type="PANTHER" id="PTHR12428:SF65">
    <property type="entry name" value="CYTOCHROME C OXIDASE ASSEMBLY PROTEIN COX18, MITOCHONDRIAL"/>
    <property type="match status" value="1"/>
</dbReference>
<protein>
    <submittedName>
        <fullName evidence="9">60Kd inner membrane protein</fullName>
    </submittedName>
</protein>
<comment type="similarity">
    <text evidence="5">Belongs to the OXA1/ALB3/YidC family.</text>
</comment>
<sequence>MSLPAKNNILLSMFLYYIIISPLKQLLEIFYILFYEFTYSEGFSVIGLSFIVTLCCLPLYVIAESWQEKERNIQTLLAPGVKRIKQTFRGDEQYMMLATFYRQHLYHPIMALRSSFGLLIQIPFFIAAYSYLSNLQELQGVSFFFIKDMGTADALFSVGRFPVNVLPIAMTVINCVAGAVYAKGHGIKEKIQIFAMAAIFLVLLYNSPAGLVLYWTMNNLLSLVKNIFYKFKHPVRVLYAVSALCAVFLLAVAIFFTHIKPEMRAMLTVTAVTVILSPLIVRLLRAFTDTYIKNISGTFLAASFLLSAGILVLLTGFTVPSMLMESEPDNFCFVDSYSSPFIFLFITFCKAFGFYLFWPACFYGLFSLRIKKLISFCALFSATYAVVNTFAFSGAYGPIDQTLTFMEPQSFSVPPLSIALNIACAFVIFALAMLLFKKKSTAFIPYSYIVLIGLAGIAIKNGASISGQYKKMTKPVVKESIEPIFHLSKTGKNVLVFMQDRAFMPMVQDVFEEAPELAKKFDGFIFYKNAVSFAQYTMLGTPGIFGGYDYTPYEINRRTEKTLQQKHNEALLSLPVLFSQNGFSATIADMPYENYLEQPVSDMYKDYPEIRHVYAHGSYSDFWYKRNNFTKLPYISDRIKHNFIMFGIFKTFPPFLRRLVYHNVWWNSENENVRHTTQFIDNYSELDLLPLLCDVTSESDSYIAIDNEATHEPMFLQAPDYVPVNTVTDYGTTKWAHSEQYHAQAGVFRCYARFFDWLKENDIYDNTRIIIVSDHGADIETGIFDNTNGVPPYKKESIVACLLFKDFNARTLSDNTTLQEDMTFMTNADIGALASKDIIADAKNPFTGTPFIIPPPLKNSYVKICHPRAESTRNRNNTQFIIPDNDWYTVRDDIFDSANWKQLHVVNGTVTDF</sequence>
<evidence type="ECO:0000256" key="3">
    <source>
        <dbReference type="ARBA" id="ARBA00022989"/>
    </source>
</evidence>
<feature type="transmembrane region" description="Helical" evidence="6">
    <location>
        <begin position="9"/>
        <end position="33"/>
    </location>
</feature>
<dbReference type="Pfam" id="PF00884">
    <property type="entry name" value="Sulfatase"/>
    <property type="match status" value="1"/>
</dbReference>
<dbReference type="Pfam" id="PF02096">
    <property type="entry name" value="60KD_IMP"/>
    <property type="match status" value="1"/>
</dbReference>
<reference evidence="9 10" key="1">
    <citation type="submission" date="2013-08" db="EMBL/GenBank/DDBJ databases">
        <authorList>
            <person name="Durkin A.S."/>
            <person name="Haft D.R."/>
            <person name="McCorrison J."/>
            <person name="Torralba M."/>
            <person name="Gillis M."/>
            <person name="Haft D.H."/>
            <person name="Methe B."/>
            <person name="Sutton G."/>
            <person name="Nelson K.E."/>
        </authorList>
    </citation>
    <scope>NUCLEOTIDE SEQUENCE [LARGE SCALE GENOMIC DNA]</scope>
    <source>
        <strain evidence="9 10">ATCC 35536</strain>
    </source>
</reference>
<evidence type="ECO:0000256" key="6">
    <source>
        <dbReference type="SAM" id="Phobius"/>
    </source>
</evidence>
<keyword evidence="3 6" id="KW-1133">Transmembrane helix</keyword>
<evidence type="ECO:0000313" key="9">
    <source>
        <dbReference type="EMBL" id="ERK01265.1"/>
    </source>
</evidence>
<evidence type="ECO:0000259" key="8">
    <source>
        <dbReference type="Pfam" id="PF02096"/>
    </source>
</evidence>
<gene>
    <name evidence="9" type="ORF">HMPREF0860_1989</name>
</gene>
<dbReference type="Gene3D" id="3.40.720.10">
    <property type="entry name" value="Alkaline Phosphatase, subunit A"/>
    <property type="match status" value="1"/>
</dbReference>
<evidence type="ECO:0000259" key="7">
    <source>
        <dbReference type="Pfam" id="PF00884"/>
    </source>
</evidence>
<feature type="transmembrane region" description="Helical" evidence="6">
    <location>
        <begin position="341"/>
        <end position="366"/>
    </location>
</feature>
<feature type="transmembrane region" description="Helical" evidence="6">
    <location>
        <begin position="443"/>
        <end position="463"/>
    </location>
</feature>
<keyword evidence="10" id="KW-1185">Reference proteome</keyword>
<dbReference type="EMBL" id="AVQI01000059">
    <property type="protein sequence ID" value="ERK01265.1"/>
    <property type="molecule type" value="Genomic_DNA"/>
</dbReference>
<accession>A0ABN0P5I4</accession>
<feature type="transmembrane region" description="Helical" evidence="6">
    <location>
        <begin position="416"/>
        <end position="436"/>
    </location>
</feature>
<dbReference type="InterPro" id="IPR000917">
    <property type="entry name" value="Sulfatase_N"/>
</dbReference>
<evidence type="ECO:0000256" key="5">
    <source>
        <dbReference type="RuleBase" id="RU003945"/>
    </source>
</evidence>
<dbReference type="Proteomes" id="UP000016646">
    <property type="component" value="Unassembled WGS sequence"/>
</dbReference>
<dbReference type="PANTHER" id="PTHR12428">
    <property type="entry name" value="OXA1"/>
    <property type="match status" value="1"/>
</dbReference>
<organism evidence="9 10">
    <name type="scientific">Treponema socranskii subsp. socranskii VPI DR56BR1116 = ATCC 35536</name>
    <dbReference type="NCBI Taxonomy" id="1125725"/>
    <lineage>
        <taxon>Bacteria</taxon>
        <taxon>Pseudomonadati</taxon>
        <taxon>Spirochaetota</taxon>
        <taxon>Spirochaetia</taxon>
        <taxon>Spirochaetales</taxon>
        <taxon>Treponemataceae</taxon>
        <taxon>Treponema</taxon>
    </lineage>
</organism>
<evidence type="ECO:0000256" key="4">
    <source>
        <dbReference type="ARBA" id="ARBA00023136"/>
    </source>
</evidence>
<comment type="caution">
    <text evidence="9">The sequence shown here is derived from an EMBL/GenBank/DDBJ whole genome shotgun (WGS) entry which is preliminary data.</text>
</comment>